<organism evidence="1 2">
    <name type="scientific">Rhodococcus wratislaviensis</name>
    <name type="common">Tsukamurella wratislaviensis</name>
    <dbReference type="NCBI Taxonomy" id="44752"/>
    <lineage>
        <taxon>Bacteria</taxon>
        <taxon>Bacillati</taxon>
        <taxon>Actinomycetota</taxon>
        <taxon>Actinomycetes</taxon>
        <taxon>Mycobacteriales</taxon>
        <taxon>Nocardiaceae</taxon>
        <taxon>Rhodococcus</taxon>
    </lineage>
</organism>
<comment type="caution">
    <text evidence="1">The sequence shown here is derived from an EMBL/GenBank/DDBJ whole genome shotgun (WGS) entry which is preliminary data.</text>
</comment>
<sequence length="39" mass="4605">MRCFSYVAPLLRVDCSYALRHLNPTLATSRRNSRTRIEH</sequence>
<evidence type="ECO:0000313" key="1">
    <source>
        <dbReference type="EMBL" id="GCE44824.1"/>
    </source>
</evidence>
<dbReference type="AlphaFoldDB" id="A0A402CML1"/>
<dbReference type="EMBL" id="BHYM01000110">
    <property type="protein sequence ID" value="GCE44824.1"/>
    <property type="molecule type" value="Genomic_DNA"/>
</dbReference>
<gene>
    <name evidence="1" type="ORF">Rhow_000450</name>
</gene>
<evidence type="ECO:0000313" key="2">
    <source>
        <dbReference type="Proteomes" id="UP000287519"/>
    </source>
</evidence>
<keyword evidence="2" id="KW-1185">Reference proteome</keyword>
<protein>
    <submittedName>
        <fullName evidence="1">Uncharacterized protein</fullName>
    </submittedName>
</protein>
<accession>A0A402CML1</accession>
<reference evidence="1 2" key="1">
    <citation type="submission" date="2018-11" db="EMBL/GenBank/DDBJ databases">
        <title>Microbial catabolism of amino acid.</title>
        <authorList>
            <person name="Hibi M."/>
            <person name="Ogawa J."/>
        </authorList>
    </citation>
    <scope>NUCLEOTIDE SEQUENCE [LARGE SCALE GENOMIC DNA]</scope>
    <source>
        <strain evidence="1 2">C31-06</strain>
    </source>
</reference>
<dbReference type="Proteomes" id="UP000287519">
    <property type="component" value="Unassembled WGS sequence"/>
</dbReference>
<name>A0A402CML1_RHOWR</name>
<proteinExistence type="predicted"/>